<reference evidence="2 3" key="1">
    <citation type="submission" date="2020-06" db="EMBL/GenBank/DDBJ databases">
        <authorList>
            <person name="Li R."/>
            <person name="Bekaert M."/>
        </authorList>
    </citation>
    <scope>NUCLEOTIDE SEQUENCE [LARGE SCALE GENOMIC DNA]</scope>
    <source>
        <strain evidence="3">wild</strain>
    </source>
</reference>
<organism evidence="2 3">
    <name type="scientific">Mytilus coruscus</name>
    <name type="common">Sea mussel</name>
    <dbReference type="NCBI Taxonomy" id="42192"/>
    <lineage>
        <taxon>Eukaryota</taxon>
        <taxon>Metazoa</taxon>
        <taxon>Spiralia</taxon>
        <taxon>Lophotrochozoa</taxon>
        <taxon>Mollusca</taxon>
        <taxon>Bivalvia</taxon>
        <taxon>Autobranchia</taxon>
        <taxon>Pteriomorphia</taxon>
        <taxon>Mytilida</taxon>
        <taxon>Mytiloidea</taxon>
        <taxon>Mytilidae</taxon>
        <taxon>Mytilinae</taxon>
        <taxon>Mytilus</taxon>
    </lineage>
</organism>
<keyword evidence="3" id="KW-1185">Reference proteome</keyword>
<evidence type="ECO:0000313" key="2">
    <source>
        <dbReference type="EMBL" id="CAC5402079.1"/>
    </source>
</evidence>
<protein>
    <submittedName>
        <fullName evidence="2">Uncharacterized protein</fullName>
    </submittedName>
</protein>
<proteinExistence type="predicted"/>
<feature type="compositionally biased region" description="Basic and acidic residues" evidence="1">
    <location>
        <begin position="131"/>
        <end position="151"/>
    </location>
</feature>
<gene>
    <name evidence="2" type="ORF">MCOR_36077</name>
</gene>
<evidence type="ECO:0000256" key="1">
    <source>
        <dbReference type="SAM" id="MobiDB-lite"/>
    </source>
</evidence>
<feature type="region of interest" description="Disordered" evidence="1">
    <location>
        <begin position="129"/>
        <end position="151"/>
    </location>
</feature>
<dbReference type="AlphaFoldDB" id="A0A6J8D2G1"/>
<sequence length="322" mass="35965">MSIPNTPVYESPMVEHNRQYQQFPNMQNPNFLQASPTSSTLGFYPGAPQNTYMQPIMHSTMNPTVVDSGGKLDHLTIKIDMICEKLSNFDKLAEKLNKFDKSEMNFHRKTSLKKWTLTIDRHVHATNKTNKVSDRENSTSRNIHDPVEDPEKASTRLSAYVNDVNNVTEYDVNNIVTDICDTLTESAKATFGTSTFNKTMFKCSKNQFNKEWYNKDCKKAQREFRKSQSSNTTLPNLCCGANRACCIDDCTDDVACTCENDCTQGRVVSGACCNGKKCCTDKCNDMWCGNGGGLCNNTCGGDTFAVGKCCNGNVCCHGKLYY</sequence>
<dbReference type="OrthoDB" id="10571112at2759"/>
<accession>A0A6J8D2G1</accession>
<evidence type="ECO:0000313" key="3">
    <source>
        <dbReference type="Proteomes" id="UP000507470"/>
    </source>
</evidence>
<dbReference type="EMBL" id="CACVKT020006488">
    <property type="protein sequence ID" value="CAC5402079.1"/>
    <property type="molecule type" value="Genomic_DNA"/>
</dbReference>
<dbReference type="Proteomes" id="UP000507470">
    <property type="component" value="Unassembled WGS sequence"/>
</dbReference>
<name>A0A6J8D2G1_MYTCO</name>